<dbReference type="PIRSF" id="PIRSF005902">
    <property type="entry name" value="DNase_TatD"/>
    <property type="match status" value="1"/>
</dbReference>
<dbReference type="Proteomes" id="UP000050874">
    <property type="component" value="Unassembled WGS sequence"/>
</dbReference>
<name>A0A0R2PLX5_9GAMM</name>
<dbReference type="InterPro" id="IPR001130">
    <property type="entry name" value="TatD-like"/>
</dbReference>
<feature type="binding site" evidence="4">
    <location>
        <position position="207"/>
    </location>
    <ligand>
        <name>a divalent metal cation</name>
        <dbReference type="ChEBI" id="CHEBI:60240"/>
        <label>1</label>
    </ligand>
</feature>
<comment type="caution">
    <text evidence="5">The sequence shown here is derived from an EMBL/GenBank/DDBJ whole genome shotgun (WGS) entry which is preliminary data.</text>
</comment>
<evidence type="ECO:0000313" key="5">
    <source>
        <dbReference type="EMBL" id="KRO39044.1"/>
    </source>
</evidence>
<dbReference type="GO" id="GO:0046872">
    <property type="term" value="F:metal ion binding"/>
    <property type="evidence" value="ECO:0007669"/>
    <property type="project" value="UniProtKB-KW"/>
</dbReference>
<dbReference type="InterPro" id="IPR032466">
    <property type="entry name" value="Metal_Hydrolase"/>
</dbReference>
<organism evidence="5 6">
    <name type="scientific">SAR86 cluster bacterium BACL1 MAG-120920-bin57</name>
    <dbReference type="NCBI Taxonomy" id="1655571"/>
    <lineage>
        <taxon>Bacteria</taxon>
        <taxon>Pseudomonadati</taxon>
        <taxon>Pseudomonadota</taxon>
        <taxon>Gammaproteobacteria</taxon>
        <taxon>SAR86 cluster</taxon>
    </lineage>
</organism>
<protein>
    <submittedName>
        <fullName evidence="5">Hydrolase TatD</fullName>
    </submittedName>
</protein>
<evidence type="ECO:0000313" key="6">
    <source>
        <dbReference type="Proteomes" id="UP000050874"/>
    </source>
</evidence>
<accession>A0A0R2PLX5</accession>
<evidence type="ECO:0000256" key="4">
    <source>
        <dbReference type="PIRSR" id="PIRSR005902-1"/>
    </source>
</evidence>
<evidence type="ECO:0000256" key="1">
    <source>
        <dbReference type="ARBA" id="ARBA00009275"/>
    </source>
</evidence>
<dbReference type="PANTHER" id="PTHR46124:SF2">
    <property type="entry name" value="D-AMINOACYL-TRNA DEACYLASE"/>
    <property type="match status" value="1"/>
</dbReference>
<dbReference type="AlphaFoldDB" id="A0A0R2PLX5"/>
<reference evidence="6" key="1">
    <citation type="submission" date="2015-10" db="EMBL/GenBank/DDBJ databases">
        <title>Metagenome-Assembled Genomes uncover a global brackish microbiome.</title>
        <authorList>
            <person name="Hugerth L.W."/>
            <person name="Larsson J."/>
            <person name="Alneberg J."/>
            <person name="Lindh M.V."/>
            <person name="Legrand C."/>
            <person name="Pinhassi J."/>
            <person name="Andersson A."/>
        </authorList>
    </citation>
    <scope>NUCLEOTIDE SEQUENCE [LARGE SCALE GENOMIC DNA]</scope>
</reference>
<dbReference type="FunFam" id="3.20.20.140:FF:000005">
    <property type="entry name" value="TatD family hydrolase"/>
    <property type="match status" value="1"/>
</dbReference>
<proteinExistence type="inferred from homology"/>
<dbReference type="InterPro" id="IPR018228">
    <property type="entry name" value="DNase_TatD-rel_CS"/>
</dbReference>
<dbReference type="GO" id="GO:0016788">
    <property type="term" value="F:hydrolase activity, acting on ester bonds"/>
    <property type="evidence" value="ECO:0007669"/>
    <property type="project" value="InterPro"/>
</dbReference>
<dbReference type="EMBL" id="LIAV01000250">
    <property type="protein sequence ID" value="KRO39044.1"/>
    <property type="molecule type" value="Genomic_DNA"/>
</dbReference>
<feature type="binding site" evidence="4">
    <location>
        <position position="131"/>
    </location>
    <ligand>
        <name>a divalent metal cation</name>
        <dbReference type="ChEBI" id="CHEBI:60240"/>
        <label>2</label>
    </ligand>
</feature>
<dbReference type="PANTHER" id="PTHR46124">
    <property type="entry name" value="D-AMINOACYL-TRNA DEACYLASE"/>
    <property type="match status" value="1"/>
</dbReference>
<dbReference type="CDD" id="cd01310">
    <property type="entry name" value="TatD_DNAse"/>
    <property type="match status" value="1"/>
</dbReference>
<feature type="binding site" evidence="4">
    <location>
        <position position="95"/>
    </location>
    <ligand>
        <name>a divalent metal cation</name>
        <dbReference type="ChEBI" id="CHEBI:60240"/>
        <label>1</label>
    </ligand>
</feature>
<evidence type="ECO:0000256" key="3">
    <source>
        <dbReference type="ARBA" id="ARBA00022801"/>
    </source>
</evidence>
<dbReference type="PROSITE" id="PS01090">
    <property type="entry name" value="TATD_2"/>
    <property type="match status" value="1"/>
</dbReference>
<dbReference type="SUPFAM" id="SSF51556">
    <property type="entry name" value="Metallo-dependent hydrolases"/>
    <property type="match status" value="1"/>
</dbReference>
<keyword evidence="2 4" id="KW-0479">Metal-binding</keyword>
<dbReference type="Pfam" id="PF01026">
    <property type="entry name" value="TatD_DNase"/>
    <property type="match status" value="1"/>
</dbReference>
<gene>
    <name evidence="5" type="ORF">ABR63_07095</name>
</gene>
<evidence type="ECO:0000256" key="2">
    <source>
        <dbReference type="ARBA" id="ARBA00022723"/>
    </source>
</evidence>
<sequence>MAGFIDIACNFTHPSFAHNLERVLLDAETVDVKKFVLLCASLKDLESIQSIKAKDPSKFFITAGIHPHHANEILDLNDLTLTDVLQGIQPDAIGETGLDYFRNISPPEIQRESFAMHIDIAKDLKKPLYLHQRDAHDDFVKILKNHSRGLPRFVVHCFTGTQKQLDAYLDLGAYIGLTGWICDEKRNQDLRASIKTIPLDRLMLETDCPYLLPKNLPNKPKKNINEPQFLPHIANEVSQLMNISIEKLREATLKNTEFFFN</sequence>
<comment type="similarity">
    <text evidence="1">Belongs to the metallo-dependent hydrolases superfamily. TatD-type hydrolase family.</text>
</comment>
<keyword evidence="3 5" id="KW-0378">Hydrolase</keyword>
<dbReference type="PROSITE" id="PS01091">
    <property type="entry name" value="TATD_3"/>
    <property type="match status" value="1"/>
</dbReference>
<feature type="binding site" evidence="4">
    <location>
        <position position="156"/>
    </location>
    <ligand>
        <name>a divalent metal cation</name>
        <dbReference type="ChEBI" id="CHEBI:60240"/>
        <label>2</label>
    </ligand>
</feature>
<dbReference type="Gene3D" id="3.20.20.140">
    <property type="entry name" value="Metal-dependent hydrolases"/>
    <property type="match status" value="1"/>
</dbReference>